<organism evidence="1 2">
    <name type="scientific">Chengkuizengella marina</name>
    <dbReference type="NCBI Taxonomy" id="2507566"/>
    <lineage>
        <taxon>Bacteria</taxon>
        <taxon>Bacillati</taxon>
        <taxon>Bacillota</taxon>
        <taxon>Bacilli</taxon>
        <taxon>Bacillales</taxon>
        <taxon>Paenibacillaceae</taxon>
        <taxon>Chengkuizengella</taxon>
    </lineage>
</organism>
<reference evidence="1 2" key="1">
    <citation type="submission" date="2019-01" db="EMBL/GenBank/DDBJ databases">
        <title>Chengkuizengella sp. nov., isolated from deep-sea sediment of East Pacific Ocean.</title>
        <authorList>
            <person name="Yang J."/>
            <person name="Lai Q."/>
            <person name="Shao Z."/>
        </authorList>
    </citation>
    <scope>NUCLEOTIDE SEQUENCE [LARGE SCALE GENOMIC DNA]</scope>
    <source>
        <strain evidence="1 2">YPA3-1-1</strain>
    </source>
</reference>
<keyword evidence="2" id="KW-1185">Reference proteome</keyword>
<proteinExistence type="predicted"/>
<dbReference type="AlphaFoldDB" id="A0A6N9Q3E4"/>
<name>A0A6N9Q3E4_9BACL</name>
<dbReference type="Proteomes" id="UP000448943">
    <property type="component" value="Unassembled WGS sequence"/>
</dbReference>
<dbReference type="RefSeq" id="WP_160646096.1">
    <property type="nucleotide sequence ID" value="NZ_SIJB01000023.1"/>
</dbReference>
<evidence type="ECO:0000313" key="1">
    <source>
        <dbReference type="EMBL" id="NBI29301.1"/>
    </source>
</evidence>
<accession>A0A6N9Q3E4</accession>
<gene>
    <name evidence="1" type="ORF">ERL59_10050</name>
</gene>
<dbReference type="OrthoDB" id="2688326at2"/>
<evidence type="ECO:0000313" key="2">
    <source>
        <dbReference type="Proteomes" id="UP000448943"/>
    </source>
</evidence>
<protein>
    <submittedName>
        <fullName evidence="1">Uncharacterized protein</fullName>
    </submittedName>
</protein>
<sequence length="156" mass="18042">MRRKCKKNSSYTRCKSKREIVTTLGGLERFPKTAVFIQDLNVITFLKSITLVTEPLVSENIAGRIRIQKIFNNTIKKKWNRKTLVKKGIRAPKKTPFPILRVPFTPSYQQIALFIFKKFTPISKKNGERLVEVVVTGTTPSPSDILIRRVRLKRNK</sequence>
<comment type="caution">
    <text evidence="1">The sequence shown here is derived from an EMBL/GenBank/DDBJ whole genome shotgun (WGS) entry which is preliminary data.</text>
</comment>
<dbReference type="EMBL" id="SIJB01000023">
    <property type="protein sequence ID" value="NBI29301.1"/>
    <property type="molecule type" value="Genomic_DNA"/>
</dbReference>